<dbReference type="Pfam" id="PF03050">
    <property type="entry name" value="DDE_Tnp_IS66"/>
    <property type="match status" value="1"/>
</dbReference>
<gene>
    <name evidence="2" type="ORF">J2851_004894</name>
</gene>
<sequence>MRGQPAARRAAARQAEAAPEIAALRSHLEQVLGRVSGKFALASAIRYALSRWPALTRYLADDRLEIDNNIAERANARRGCGPEELVVRWPRRRRRGRGGLLNAPRDRQEQRP</sequence>
<dbReference type="Proteomes" id="UP000781958">
    <property type="component" value="Unassembled WGS sequence"/>
</dbReference>
<dbReference type="PANTHER" id="PTHR33678:SF1">
    <property type="entry name" value="BLL1576 PROTEIN"/>
    <property type="match status" value="1"/>
</dbReference>
<dbReference type="InterPro" id="IPR052344">
    <property type="entry name" value="Transposase-related"/>
</dbReference>
<name>A0ABS4SR91_9PROT</name>
<protein>
    <recommendedName>
        <fullName evidence="1">Transposase IS66 central domain-containing protein</fullName>
    </recommendedName>
</protein>
<dbReference type="InterPro" id="IPR004291">
    <property type="entry name" value="Transposase_IS66_central"/>
</dbReference>
<reference evidence="2 3" key="1">
    <citation type="submission" date="2021-03" db="EMBL/GenBank/DDBJ databases">
        <title>Genomic Encyclopedia of Type Strains, Phase III (KMG-III): the genomes of soil and plant-associated and newly described type strains.</title>
        <authorList>
            <person name="Whitman W."/>
        </authorList>
    </citation>
    <scope>NUCLEOTIDE SEQUENCE [LARGE SCALE GENOMIC DNA]</scope>
    <source>
        <strain evidence="2 3">IMMIB AFH-6</strain>
    </source>
</reference>
<evidence type="ECO:0000313" key="2">
    <source>
        <dbReference type="EMBL" id="MBP2295091.1"/>
    </source>
</evidence>
<dbReference type="EMBL" id="JAGINP010000020">
    <property type="protein sequence ID" value="MBP2295091.1"/>
    <property type="molecule type" value="Genomic_DNA"/>
</dbReference>
<comment type="caution">
    <text evidence="2">The sequence shown here is derived from an EMBL/GenBank/DDBJ whole genome shotgun (WGS) entry which is preliminary data.</text>
</comment>
<dbReference type="PANTHER" id="PTHR33678">
    <property type="entry name" value="BLL1576 PROTEIN"/>
    <property type="match status" value="1"/>
</dbReference>
<organism evidence="2 3">
    <name type="scientific">Azospirillum rugosum</name>
    <dbReference type="NCBI Taxonomy" id="416170"/>
    <lineage>
        <taxon>Bacteria</taxon>
        <taxon>Pseudomonadati</taxon>
        <taxon>Pseudomonadota</taxon>
        <taxon>Alphaproteobacteria</taxon>
        <taxon>Rhodospirillales</taxon>
        <taxon>Azospirillaceae</taxon>
        <taxon>Azospirillum</taxon>
    </lineage>
</organism>
<keyword evidence="3" id="KW-1185">Reference proteome</keyword>
<evidence type="ECO:0000259" key="1">
    <source>
        <dbReference type="Pfam" id="PF03050"/>
    </source>
</evidence>
<feature type="domain" description="Transposase IS66 central" evidence="1">
    <location>
        <begin position="6"/>
        <end position="74"/>
    </location>
</feature>
<evidence type="ECO:0000313" key="3">
    <source>
        <dbReference type="Proteomes" id="UP000781958"/>
    </source>
</evidence>
<proteinExistence type="predicted"/>
<accession>A0ABS4SR91</accession>